<organism evidence="2 3">
    <name type="scientific">Paenibacillus artemisiicola</name>
    <dbReference type="NCBI Taxonomy" id="1172618"/>
    <lineage>
        <taxon>Bacteria</taxon>
        <taxon>Bacillati</taxon>
        <taxon>Bacillota</taxon>
        <taxon>Bacilli</taxon>
        <taxon>Bacillales</taxon>
        <taxon>Paenibacillaceae</taxon>
        <taxon>Paenibacillus</taxon>
    </lineage>
</organism>
<name>A0ABS3WI82_9BACL</name>
<evidence type="ECO:0000256" key="1">
    <source>
        <dbReference type="SAM" id="Phobius"/>
    </source>
</evidence>
<dbReference type="Gene3D" id="3.20.20.370">
    <property type="entry name" value="Glycoside hydrolase/deacetylase"/>
    <property type="match status" value="1"/>
</dbReference>
<gene>
    <name evidence="2" type="ORF">I8J29_27810</name>
</gene>
<keyword evidence="1" id="KW-1133">Transmembrane helix</keyword>
<dbReference type="InterPro" id="IPR051398">
    <property type="entry name" value="Polysacch_Deacetylase"/>
</dbReference>
<evidence type="ECO:0000313" key="3">
    <source>
        <dbReference type="Proteomes" id="UP000670947"/>
    </source>
</evidence>
<keyword evidence="1" id="KW-0812">Transmembrane</keyword>
<comment type="caution">
    <text evidence="2">The sequence shown here is derived from an EMBL/GenBank/DDBJ whole genome shotgun (WGS) entry which is preliminary data.</text>
</comment>
<dbReference type="EMBL" id="JAGGDJ010000044">
    <property type="protein sequence ID" value="MBO7748005.1"/>
    <property type="molecule type" value="Genomic_DNA"/>
</dbReference>
<dbReference type="PANTHER" id="PTHR34216">
    <property type="match status" value="1"/>
</dbReference>
<dbReference type="InterPro" id="IPR011330">
    <property type="entry name" value="Glyco_hydro/deAcase_b/a-brl"/>
</dbReference>
<reference evidence="2 3" key="1">
    <citation type="submission" date="2021-03" db="EMBL/GenBank/DDBJ databases">
        <title>Paenibacillus artemisicola MWE-103 whole genome sequence.</title>
        <authorList>
            <person name="Ham Y.J."/>
        </authorList>
    </citation>
    <scope>NUCLEOTIDE SEQUENCE [LARGE SCALE GENOMIC DNA]</scope>
    <source>
        <strain evidence="2 3">MWE-103</strain>
    </source>
</reference>
<dbReference type="Proteomes" id="UP000670947">
    <property type="component" value="Unassembled WGS sequence"/>
</dbReference>
<dbReference type="PANTHER" id="PTHR34216:SF3">
    <property type="entry name" value="POLY-BETA-1,6-N-ACETYL-D-GLUCOSAMINE N-DEACETYLASE"/>
    <property type="match status" value="1"/>
</dbReference>
<dbReference type="SUPFAM" id="SSF88713">
    <property type="entry name" value="Glycoside hydrolase/deacetylase"/>
    <property type="match status" value="1"/>
</dbReference>
<accession>A0ABS3WI82</accession>
<dbReference type="RefSeq" id="WP_208850615.1">
    <property type="nucleotide sequence ID" value="NZ_JAGGDJ010000044.1"/>
</dbReference>
<evidence type="ECO:0000313" key="2">
    <source>
        <dbReference type="EMBL" id="MBO7748005.1"/>
    </source>
</evidence>
<feature type="transmembrane region" description="Helical" evidence="1">
    <location>
        <begin position="21"/>
        <end position="43"/>
    </location>
</feature>
<keyword evidence="1" id="KW-0472">Membrane</keyword>
<protein>
    <submittedName>
        <fullName evidence="2">Polysaccharide deacetylase</fullName>
    </submittedName>
</protein>
<proteinExistence type="predicted"/>
<keyword evidence="3" id="KW-1185">Reference proteome</keyword>
<sequence length="587" mass="64397">MAIWKKRDTVLDYRRKNRLKAAKTAVQAIVLVVVAALVYRAVWGAAAYREPDKSAWSSDKGFIALSYFGVGRSGTPKLIAKDELDRQLKALQGQGYRTISQQDILDYYKAGKPLPDKALFLAFEDGRNDSALFADPLLEKYNDKATFLSYAGKLGNGDNKFLQAKDMLKMRRTGFWELGSNGYRLSYINVFDNGGAFLGQKTESEMKNKSEVAYYNHYLMDFIRDENMIPAEDRQQMEARIAKDYALMKDAYAKKLGFVPGLYMIMHANSLGSGMNRLVTDANEQDIRALFRLHFAREGSAFNGKGGDVYDLTRVQPQPYWSTNHLLMKIGKDTGRTMTFARGEKARAAHWETASGAAEFRENDLVLTSPPGAAGLAYLKGSDGDADVAVAAKLAGNVVGKQSLYLRYDRAADSFVRAVLADNEIAVEQKKPGQAVERLYGAKLSDVSWNEADLALSKAAVYTKAQTAAGLAPDAGIPANIKKTRNVDLQVLGGKLTLRVDGKTLLADRAIDASIAKGGVALAAEASKRNAKDDIYDGHFVDVTVSGAGAGGERTRIYRNANEGLQGAATEAKHGFDRVVDWFIETF</sequence>